<keyword evidence="3" id="KW-1185">Reference proteome</keyword>
<evidence type="ECO:0000313" key="2">
    <source>
        <dbReference type="EMBL" id="KFM75483.1"/>
    </source>
</evidence>
<dbReference type="EMBL" id="KK119366">
    <property type="protein sequence ID" value="KFM75483.1"/>
    <property type="molecule type" value="Genomic_DNA"/>
</dbReference>
<proteinExistence type="predicted"/>
<keyword evidence="1" id="KW-0472">Membrane</keyword>
<feature type="transmembrane region" description="Helical" evidence="1">
    <location>
        <begin position="44"/>
        <end position="65"/>
    </location>
</feature>
<keyword evidence="1" id="KW-0812">Transmembrane</keyword>
<accession>A0A087UDP4</accession>
<reference evidence="2 3" key="1">
    <citation type="submission" date="2013-11" db="EMBL/GenBank/DDBJ databases">
        <title>Genome sequencing of Stegodyphus mimosarum.</title>
        <authorList>
            <person name="Bechsgaard J."/>
        </authorList>
    </citation>
    <scope>NUCLEOTIDE SEQUENCE [LARGE SCALE GENOMIC DNA]</scope>
</reference>
<keyword evidence="1" id="KW-1133">Transmembrane helix</keyword>
<organism evidence="2 3">
    <name type="scientific">Stegodyphus mimosarum</name>
    <name type="common">African social velvet spider</name>
    <dbReference type="NCBI Taxonomy" id="407821"/>
    <lineage>
        <taxon>Eukaryota</taxon>
        <taxon>Metazoa</taxon>
        <taxon>Ecdysozoa</taxon>
        <taxon>Arthropoda</taxon>
        <taxon>Chelicerata</taxon>
        <taxon>Arachnida</taxon>
        <taxon>Araneae</taxon>
        <taxon>Araneomorphae</taxon>
        <taxon>Entelegynae</taxon>
        <taxon>Eresoidea</taxon>
        <taxon>Eresidae</taxon>
        <taxon>Stegodyphus</taxon>
    </lineage>
</organism>
<gene>
    <name evidence="2" type="ORF">X975_13961</name>
</gene>
<evidence type="ECO:0000313" key="3">
    <source>
        <dbReference type="Proteomes" id="UP000054359"/>
    </source>
</evidence>
<feature type="non-terminal residue" evidence="2">
    <location>
        <position position="140"/>
    </location>
</feature>
<protein>
    <submittedName>
        <fullName evidence="2">Uncharacterized protein</fullName>
    </submittedName>
</protein>
<evidence type="ECO:0000256" key="1">
    <source>
        <dbReference type="SAM" id="Phobius"/>
    </source>
</evidence>
<sequence>MIFHLRHQLDTYFTHTQKGIKAGSASTAAQQLFRSCAKRGMADMLVLICAAAILLLMVLLSILAAKMISTLFRIPVHEPENRRLIYDAPDLETYSAVPMTDHPHFRILEEYEQSISLLNQTKKTTNSAKKTRKNNFLFWL</sequence>
<dbReference type="Proteomes" id="UP000054359">
    <property type="component" value="Unassembled WGS sequence"/>
</dbReference>
<dbReference type="AlphaFoldDB" id="A0A087UDP4"/>
<name>A0A087UDP4_STEMI</name>